<comment type="caution">
    <text evidence="2">The sequence shown here is derived from an EMBL/GenBank/DDBJ whole genome shotgun (WGS) entry which is preliminary data.</text>
</comment>
<dbReference type="AlphaFoldDB" id="A0A6I2TYW8"/>
<gene>
    <name evidence="2" type="ORF">FYJ76_00845</name>
</gene>
<name>A0A6I2TYW8_9FIRM</name>
<dbReference type="PANTHER" id="PTHR35271">
    <property type="entry name" value="ABC TRANSPORTER, SUBSTRATE-BINDING LIPOPROTEIN-RELATED"/>
    <property type="match status" value="1"/>
</dbReference>
<dbReference type="CDD" id="cd06325">
    <property type="entry name" value="PBP1_ABC_unchar_transporter"/>
    <property type="match status" value="1"/>
</dbReference>
<dbReference type="SUPFAM" id="SSF53822">
    <property type="entry name" value="Periplasmic binding protein-like I"/>
    <property type="match status" value="1"/>
</dbReference>
<evidence type="ECO:0000313" key="2">
    <source>
        <dbReference type="EMBL" id="MST90492.1"/>
    </source>
</evidence>
<dbReference type="Proteomes" id="UP000431913">
    <property type="component" value="Unassembled WGS sequence"/>
</dbReference>
<dbReference type="RefSeq" id="WP_154521174.1">
    <property type="nucleotide sequence ID" value="NZ_VUNJ01000001.1"/>
</dbReference>
<evidence type="ECO:0000256" key="1">
    <source>
        <dbReference type="SAM" id="SignalP"/>
    </source>
</evidence>
<sequence length="339" mass="34220">MKNRICAALLTLVLCLPLAGCAGGASSGISVSYPAAEPSSGADSGMQAGKAYTVGILQQMEHTSLDEIREAVEAGLSRGAAAGGYTVEVVYKNAQGDPTAIRTIAEQFAAQGVDVIVPIATGAAQGAAAAAQDVPIVFSAVADPVAAGLVDAFDRTTGNITGVSNGIDVAKIFALADELTPGIGTYGFIYNEGEVNSQSIIEKAKAFLDARGLAYEEVTVASSGEVQQAARGVIAKGVDALFIPNDNTVASALPVLAQEAIAAGLPVYPTADSMVRDGGLATVGINYTVLGGQTADMVCRVLEGTPIADIPVELVNESSVVVNGDTAAALGVDVSRYVQ</sequence>
<evidence type="ECO:0000313" key="3">
    <source>
        <dbReference type="Proteomes" id="UP000431913"/>
    </source>
</evidence>
<dbReference type="Gene3D" id="3.40.50.2300">
    <property type="match status" value="2"/>
</dbReference>
<dbReference type="InterPro" id="IPR007487">
    <property type="entry name" value="ABC_transpt-TYRBP-like"/>
</dbReference>
<accession>A0A6I2TYW8</accession>
<organism evidence="2 3">
    <name type="scientific">Ruthenibacterium lactatiformans</name>
    <dbReference type="NCBI Taxonomy" id="1550024"/>
    <lineage>
        <taxon>Bacteria</taxon>
        <taxon>Bacillati</taxon>
        <taxon>Bacillota</taxon>
        <taxon>Clostridia</taxon>
        <taxon>Eubacteriales</taxon>
        <taxon>Oscillospiraceae</taxon>
        <taxon>Ruthenibacterium</taxon>
    </lineage>
</organism>
<reference evidence="2 3" key="1">
    <citation type="submission" date="2019-08" db="EMBL/GenBank/DDBJ databases">
        <title>In-depth cultivation of the pig gut microbiome towards novel bacterial diversity and tailored functional studies.</title>
        <authorList>
            <person name="Wylensek D."/>
            <person name="Hitch T.C.A."/>
            <person name="Clavel T."/>
        </authorList>
    </citation>
    <scope>NUCLEOTIDE SEQUENCE [LARGE SCALE GENOMIC DNA]</scope>
    <source>
        <strain evidence="2 3">WCA3-601-WT-6J</strain>
    </source>
</reference>
<dbReference type="PANTHER" id="PTHR35271:SF1">
    <property type="entry name" value="ABC TRANSPORTER, SUBSTRATE-BINDING LIPOPROTEIN"/>
    <property type="match status" value="1"/>
</dbReference>
<dbReference type="InterPro" id="IPR028082">
    <property type="entry name" value="Peripla_BP_I"/>
</dbReference>
<keyword evidence="1" id="KW-0732">Signal</keyword>
<protein>
    <submittedName>
        <fullName evidence="2">ABC transporter substrate-binding protein</fullName>
    </submittedName>
</protein>
<feature type="chain" id="PRO_5039671648" evidence="1">
    <location>
        <begin position="23"/>
        <end position="339"/>
    </location>
</feature>
<feature type="signal peptide" evidence="1">
    <location>
        <begin position="1"/>
        <end position="22"/>
    </location>
</feature>
<proteinExistence type="predicted"/>
<dbReference type="Pfam" id="PF04392">
    <property type="entry name" value="ABC_sub_bind"/>
    <property type="match status" value="1"/>
</dbReference>
<dbReference type="EMBL" id="VUNJ01000001">
    <property type="protein sequence ID" value="MST90492.1"/>
    <property type="molecule type" value="Genomic_DNA"/>
</dbReference>